<evidence type="ECO:0000313" key="3">
    <source>
        <dbReference type="WBParaSite" id="SSLN_0001642501-mRNA-1"/>
    </source>
</evidence>
<accession>A0A183TH74</accession>
<evidence type="ECO:0000313" key="1">
    <source>
        <dbReference type="EMBL" id="VDM02207.1"/>
    </source>
</evidence>
<dbReference type="AlphaFoldDB" id="A0A183TH74"/>
<dbReference type="Proteomes" id="UP000275846">
    <property type="component" value="Unassembled WGS sequence"/>
</dbReference>
<dbReference type="WBParaSite" id="SSLN_0001642501-mRNA-1">
    <property type="protein sequence ID" value="SSLN_0001642501-mRNA-1"/>
    <property type="gene ID" value="SSLN_0001642501"/>
</dbReference>
<evidence type="ECO:0000313" key="2">
    <source>
        <dbReference type="Proteomes" id="UP000275846"/>
    </source>
</evidence>
<reference evidence="1 2" key="2">
    <citation type="submission" date="2018-11" db="EMBL/GenBank/DDBJ databases">
        <authorList>
            <consortium name="Pathogen Informatics"/>
        </authorList>
    </citation>
    <scope>NUCLEOTIDE SEQUENCE [LARGE SCALE GENOMIC DNA]</scope>
    <source>
        <strain evidence="1 2">NST_G2</strain>
    </source>
</reference>
<reference evidence="3" key="1">
    <citation type="submission" date="2016-06" db="UniProtKB">
        <authorList>
            <consortium name="WormBaseParasite"/>
        </authorList>
    </citation>
    <scope>IDENTIFICATION</scope>
</reference>
<protein>
    <submittedName>
        <fullName evidence="3">NAD(P)-bd_dom domain-containing protein</fullName>
    </submittedName>
</protein>
<keyword evidence="2" id="KW-1185">Reference proteome</keyword>
<proteinExistence type="predicted"/>
<dbReference type="EMBL" id="UYSU01040328">
    <property type="protein sequence ID" value="VDM02207.1"/>
    <property type="molecule type" value="Genomic_DNA"/>
</dbReference>
<gene>
    <name evidence="1" type="ORF">SSLN_LOCUS15821</name>
</gene>
<sequence length="187" mass="20144">MARVRLHSHHRLTTRKTDGSVKDKTVFRADVHEEKTIAVVVAGAMTTEKSFNVMLSSLTRTSKSSSPISLSAFSTVVLPRRPPPVTTGGLNRVRVSGVVCASTPDNPWSNRPERRTALVARELARYKVDIAALRGTRFSEQGQLEDVGAATPSSGAAGKRQSDVTLVFPSPYGTTAWDVCLSATGHQ</sequence>
<organism evidence="3">
    <name type="scientific">Schistocephalus solidus</name>
    <name type="common">Tapeworm</name>
    <dbReference type="NCBI Taxonomy" id="70667"/>
    <lineage>
        <taxon>Eukaryota</taxon>
        <taxon>Metazoa</taxon>
        <taxon>Spiralia</taxon>
        <taxon>Lophotrochozoa</taxon>
        <taxon>Platyhelminthes</taxon>
        <taxon>Cestoda</taxon>
        <taxon>Eucestoda</taxon>
        <taxon>Diphyllobothriidea</taxon>
        <taxon>Diphyllobothriidae</taxon>
        <taxon>Schistocephalus</taxon>
    </lineage>
</organism>
<name>A0A183TH74_SCHSO</name>